<feature type="transmembrane region" description="Helical" evidence="1">
    <location>
        <begin position="51"/>
        <end position="70"/>
    </location>
</feature>
<sequence>MENDKHFTLGKINMILIAIGFAIVILGFVLMTGSSTVKEFNPDIYSFRRITVGPMISLFGFVSIIFAILYKPKTK</sequence>
<dbReference type="AlphaFoldDB" id="E4T3U7"/>
<reference key="1">
    <citation type="submission" date="2010-11" db="EMBL/GenBank/DDBJ databases">
        <title>The complete genome of Paludibacter propionicigenes DSM 17365.</title>
        <authorList>
            <consortium name="US DOE Joint Genome Institute (JGI-PGF)"/>
            <person name="Lucas S."/>
            <person name="Copeland A."/>
            <person name="Lapidus A."/>
            <person name="Bruce D."/>
            <person name="Goodwin L."/>
            <person name="Pitluck S."/>
            <person name="Kyrpides N."/>
            <person name="Mavromatis K."/>
            <person name="Ivanova N."/>
            <person name="Munk A.C."/>
            <person name="Brettin T."/>
            <person name="Detter J.C."/>
            <person name="Han C."/>
            <person name="Tapia R."/>
            <person name="Land M."/>
            <person name="Hauser L."/>
            <person name="Markowitz V."/>
            <person name="Cheng J.-F."/>
            <person name="Hugenholtz P."/>
            <person name="Woyke T."/>
            <person name="Wu D."/>
            <person name="Gronow S."/>
            <person name="Wellnitz S."/>
            <person name="Brambilla E."/>
            <person name="Klenk H.-P."/>
            <person name="Eisen J.A."/>
        </authorList>
    </citation>
    <scope>NUCLEOTIDE SEQUENCE</scope>
    <source>
        <strain>WB4</strain>
    </source>
</reference>
<protein>
    <recommendedName>
        <fullName evidence="4">DUF3098 domain-containing protein</fullName>
    </recommendedName>
</protein>
<proteinExistence type="predicted"/>
<keyword evidence="1" id="KW-0812">Transmembrane</keyword>
<reference evidence="2 3" key="2">
    <citation type="journal article" date="2011" name="Stand. Genomic Sci.">
        <title>Complete genome sequence of Paludibacter propionicigenes type strain (WB4).</title>
        <authorList>
            <person name="Gronow S."/>
            <person name="Munk C."/>
            <person name="Lapidus A."/>
            <person name="Nolan M."/>
            <person name="Lucas S."/>
            <person name="Hammon N."/>
            <person name="Deshpande S."/>
            <person name="Cheng J.F."/>
            <person name="Tapia R."/>
            <person name="Han C."/>
            <person name="Goodwin L."/>
            <person name="Pitluck S."/>
            <person name="Liolios K."/>
            <person name="Ivanova N."/>
            <person name="Mavromatis K."/>
            <person name="Mikhailova N."/>
            <person name="Pati A."/>
            <person name="Chen A."/>
            <person name="Palaniappan K."/>
            <person name="Land M."/>
            <person name="Hauser L."/>
            <person name="Chang Y.J."/>
            <person name="Jeffries C.D."/>
            <person name="Brambilla E."/>
            <person name="Rohde M."/>
            <person name="Goker M."/>
            <person name="Detter J.C."/>
            <person name="Woyke T."/>
            <person name="Bristow J."/>
            <person name="Eisen J.A."/>
            <person name="Markowitz V."/>
            <person name="Hugenholtz P."/>
            <person name="Kyrpides N.C."/>
            <person name="Klenk H.P."/>
        </authorList>
    </citation>
    <scope>NUCLEOTIDE SEQUENCE [LARGE SCALE GENOMIC DNA]</scope>
    <source>
        <strain evidence="3">DSM 17365 / JCM 13257 / WB4</strain>
    </source>
</reference>
<evidence type="ECO:0000313" key="3">
    <source>
        <dbReference type="Proteomes" id="UP000008718"/>
    </source>
</evidence>
<feature type="transmembrane region" description="Helical" evidence="1">
    <location>
        <begin position="12"/>
        <end position="31"/>
    </location>
</feature>
<organism evidence="2 3">
    <name type="scientific">Paludibacter propionicigenes (strain DSM 17365 / JCM 13257 / WB4)</name>
    <dbReference type="NCBI Taxonomy" id="694427"/>
    <lineage>
        <taxon>Bacteria</taxon>
        <taxon>Pseudomonadati</taxon>
        <taxon>Bacteroidota</taxon>
        <taxon>Bacteroidia</taxon>
        <taxon>Bacteroidales</taxon>
        <taxon>Paludibacteraceae</taxon>
        <taxon>Paludibacter</taxon>
    </lineage>
</organism>
<evidence type="ECO:0000313" key="2">
    <source>
        <dbReference type="EMBL" id="ADQ79391.1"/>
    </source>
</evidence>
<dbReference type="OrthoDB" id="963379at2"/>
<dbReference type="Proteomes" id="UP000008718">
    <property type="component" value="Chromosome"/>
</dbReference>
<gene>
    <name evidence="2" type="ordered locus">Palpr_1244</name>
</gene>
<evidence type="ECO:0000256" key="1">
    <source>
        <dbReference type="SAM" id="Phobius"/>
    </source>
</evidence>
<dbReference type="STRING" id="694427.Palpr_1244"/>
<dbReference type="HOGENOM" id="CLU_176977_0_0_10"/>
<dbReference type="InterPro" id="IPR021448">
    <property type="entry name" value="DUF3098"/>
</dbReference>
<keyword evidence="1" id="KW-0472">Membrane</keyword>
<accession>E4T3U7</accession>
<dbReference type="KEGG" id="ppn:Palpr_1244"/>
<dbReference type="RefSeq" id="WP_013444760.1">
    <property type="nucleotide sequence ID" value="NC_014734.1"/>
</dbReference>
<dbReference type="eggNOG" id="ENOG50331EZ">
    <property type="taxonomic scope" value="Bacteria"/>
</dbReference>
<keyword evidence="1" id="KW-1133">Transmembrane helix</keyword>
<keyword evidence="3" id="KW-1185">Reference proteome</keyword>
<dbReference type="EMBL" id="CP002345">
    <property type="protein sequence ID" value="ADQ79391.1"/>
    <property type="molecule type" value="Genomic_DNA"/>
</dbReference>
<name>E4T3U7_PALPW</name>
<dbReference type="Pfam" id="PF11297">
    <property type="entry name" value="DUF3098"/>
    <property type="match status" value="1"/>
</dbReference>
<evidence type="ECO:0008006" key="4">
    <source>
        <dbReference type="Google" id="ProtNLM"/>
    </source>
</evidence>